<evidence type="ECO:0000256" key="7">
    <source>
        <dbReference type="SAM" id="Phobius"/>
    </source>
</evidence>
<evidence type="ECO:0000256" key="5">
    <source>
        <dbReference type="ARBA" id="ARBA00023065"/>
    </source>
</evidence>
<dbReference type="CDD" id="cd06186">
    <property type="entry name" value="NOX_Duox_like_FAD_NADP"/>
    <property type="match status" value="1"/>
</dbReference>
<evidence type="ECO:0000259" key="8">
    <source>
        <dbReference type="Pfam" id="PF01794"/>
    </source>
</evidence>
<name>A0A0P7B6Y0_9HYPO</name>
<keyword evidence="4 7" id="KW-1133">Transmembrane helix</keyword>
<dbReference type="Pfam" id="PF01794">
    <property type="entry name" value="Ferric_reduct"/>
    <property type="match status" value="1"/>
</dbReference>
<dbReference type="EMBL" id="LKCW01000050">
    <property type="protein sequence ID" value="KPM42327.1"/>
    <property type="molecule type" value="Genomic_DNA"/>
</dbReference>
<reference evidence="9 10" key="1">
    <citation type="submission" date="2015-09" db="EMBL/GenBank/DDBJ databases">
        <title>Draft genome of a European isolate of the apple canker pathogen Neonectria ditissima.</title>
        <authorList>
            <person name="Gomez-Cortecero A."/>
            <person name="Harrison R.J."/>
            <person name="Armitage A.D."/>
        </authorList>
    </citation>
    <scope>NUCLEOTIDE SEQUENCE [LARGE SCALE GENOMIC DNA]</scope>
    <source>
        <strain evidence="9 10">R09/05</strain>
    </source>
</reference>
<feature type="transmembrane region" description="Helical" evidence="7">
    <location>
        <begin position="242"/>
        <end position="260"/>
    </location>
</feature>
<comment type="subcellular location">
    <subcellularLocation>
        <location evidence="1">Membrane</location>
        <topology evidence="1">Multi-pass membrane protein</topology>
    </subcellularLocation>
</comment>
<dbReference type="InterPro" id="IPR039261">
    <property type="entry name" value="FNR_nucleotide-bd"/>
</dbReference>
<feature type="transmembrane region" description="Helical" evidence="7">
    <location>
        <begin position="181"/>
        <end position="203"/>
    </location>
</feature>
<evidence type="ECO:0000256" key="1">
    <source>
        <dbReference type="ARBA" id="ARBA00004141"/>
    </source>
</evidence>
<dbReference type="Proteomes" id="UP000050424">
    <property type="component" value="Unassembled WGS sequence"/>
</dbReference>
<protein>
    <recommendedName>
        <fullName evidence="8">Ferric oxidoreductase domain-containing protein</fullName>
    </recommendedName>
</protein>
<dbReference type="AlphaFoldDB" id="A0A0P7B6Y0"/>
<comment type="caution">
    <text evidence="9">The sequence shown here is derived from an EMBL/GenBank/DDBJ whole genome shotgun (WGS) entry which is preliminary data.</text>
</comment>
<accession>A0A0P7B6Y0</accession>
<evidence type="ECO:0000256" key="6">
    <source>
        <dbReference type="ARBA" id="ARBA00023136"/>
    </source>
</evidence>
<dbReference type="InterPro" id="IPR051410">
    <property type="entry name" value="Ferric/Cupric_Reductase"/>
</dbReference>
<dbReference type="STRING" id="78410.A0A0P7B6Y0"/>
<dbReference type="GO" id="GO:0006826">
    <property type="term" value="P:iron ion transport"/>
    <property type="evidence" value="ECO:0007669"/>
    <property type="project" value="TreeGrafter"/>
</dbReference>
<dbReference type="SUPFAM" id="SSF52343">
    <property type="entry name" value="Ferredoxin reductase-like, C-terminal NADP-linked domain"/>
    <property type="match status" value="1"/>
</dbReference>
<dbReference type="InterPro" id="IPR013130">
    <property type="entry name" value="Fe3_Rdtase_TM_dom"/>
</dbReference>
<dbReference type="GO" id="GO:0005886">
    <property type="term" value="C:plasma membrane"/>
    <property type="evidence" value="ECO:0007669"/>
    <property type="project" value="TreeGrafter"/>
</dbReference>
<keyword evidence="5" id="KW-0406">Ion transport</keyword>
<gene>
    <name evidence="9" type="ORF">AK830_g4224</name>
</gene>
<keyword evidence="2" id="KW-0813">Transport</keyword>
<feature type="transmembrane region" description="Helical" evidence="7">
    <location>
        <begin position="146"/>
        <end position="166"/>
    </location>
</feature>
<dbReference type="GO" id="GO:0015677">
    <property type="term" value="P:copper ion import"/>
    <property type="evidence" value="ECO:0007669"/>
    <property type="project" value="TreeGrafter"/>
</dbReference>
<dbReference type="OrthoDB" id="167398at2759"/>
<feature type="transmembrane region" description="Helical" evidence="7">
    <location>
        <begin position="105"/>
        <end position="125"/>
    </location>
</feature>
<proteinExistence type="predicted"/>
<dbReference type="SFLD" id="SFLDG01168">
    <property type="entry name" value="Ferric_reductase_subgroup_(FRE"/>
    <property type="match status" value="1"/>
</dbReference>
<evidence type="ECO:0000256" key="4">
    <source>
        <dbReference type="ARBA" id="ARBA00022989"/>
    </source>
</evidence>
<evidence type="ECO:0000313" key="10">
    <source>
        <dbReference type="Proteomes" id="UP000050424"/>
    </source>
</evidence>
<organism evidence="9 10">
    <name type="scientific">Neonectria ditissima</name>
    <dbReference type="NCBI Taxonomy" id="78410"/>
    <lineage>
        <taxon>Eukaryota</taxon>
        <taxon>Fungi</taxon>
        <taxon>Dikarya</taxon>
        <taxon>Ascomycota</taxon>
        <taxon>Pezizomycotina</taxon>
        <taxon>Sordariomycetes</taxon>
        <taxon>Hypocreomycetidae</taxon>
        <taxon>Hypocreales</taxon>
        <taxon>Nectriaceae</taxon>
        <taxon>Neonectria</taxon>
    </lineage>
</organism>
<evidence type="ECO:0000256" key="2">
    <source>
        <dbReference type="ARBA" id="ARBA00022448"/>
    </source>
</evidence>
<dbReference type="GO" id="GO:0000293">
    <property type="term" value="F:ferric-chelate reductase activity"/>
    <property type="evidence" value="ECO:0007669"/>
    <property type="project" value="TreeGrafter"/>
</dbReference>
<feature type="domain" description="Ferric oxidoreductase" evidence="8">
    <location>
        <begin position="109"/>
        <end position="224"/>
    </location>
</feature>
<feature type="transmembrane region" description="Helical" evidence="7">
    <location>
        <begin position="210"/>
        <end position="230"/>
    </location>
</feature>
<keyword evidence="10" id="KW-1185">Reference proteome</keyword>
<dbReference type="Gene3D" id="3.40.50.80">
    <property type="entry name" value="Nucleotide-binding domain of ferredoxin-NADP reductase (FNR) module"/>
    <property type="match status" value="1"/>
</dbReference>
<dbReference type="PANTHER" id="PTHR32361">
    <property type="entry name" value="FERRIC/CUPRIC REDUCTASE TRANSMEMBRANE COMPONENT"/>
    <property type="match status" value="1"/>
</dbReference>
<dbReference type="GO" id="GO:0006879">
    <property type="term" value="P:intracellular iron ion homeostasis"/>
    <property type="evidence" value="ECO:0007669"/>
    <property type="project" value="TreeGrafter"/>
</dbReference>
<dbReference type="PANTHER" id="PTHR32361:SF9">
    <property type="entry name" value="FERRIC REDUCTASE TRANSMEMBRANE COMPONENT 3-RELATED"/>
    <property type="match status" value="1"/>
</dbReference>
<keyword evidence="6 7" id="KW-0472">Membrane</keyword>
<evidence type="ECO:0000313" key="9">
    <source>
        <dbReference type="EMBL" id="KPM42327.1"/>
    </source>
</evidence>
<evidence type="ECO:0000256" key="3">
    <source>
        <dbReference type="ARBA" id="ARBA00022692"/>
    </source>
</evidence>
<sequence>MLELDASTWTEFHSAELFLSTAATRSTSCPGHVHREYGGSCKLISSPIRLTAHAGERADDQLPVSHEGPAEFSEAINAVATFEGYPEFAPNGLYPDRIYELKRLIGNRAGVIAFANVPLIVLYAGRNSLLLRLTNWSHSTFLLLHRWIATICILQVMLHSLIWLRLMVEADSHAIAVTYPYWYWGIAGTLGFALFLPFSLLAVRRILYEVFLIAHICLAVLILVSSWYHIWYLYEDSSGFEVWLLIAIAVWGYERFLRVLRVSKNGVKRAYITRIEGQKYLRVDIPDVSAHGHCFVYFPTLTWRVWENHPFSVVNCSAGQLQGNTGDSQSSSRSQSDTESPVLASTAIDLASKETGNVTSNAQTVATRRNISSRPGITLFIRPQSGLTKLLAQKAGNEAGVPILIESSYGNSDNNHFAPSPEYPNLLVIAGGVGITGVLPALNSSRSMFARPLGTTKLYWGIKSRGLVDAVKGMIVGEDAKEEKSAGSEDTAWGHIEAHTSVGERIDTRKVLTDELERATGGTTVVVCGPLPMCDEARYTCAALARHGANIKYVEESFSW</sequence>
<keyword evidence="3 7" id="KW-0812">Transmembrane</keyword>
<dbReference type="SFLD" id="SFLDS00052">
    <property type="entry name" value="Ferric_Reductase_Domain"/>
    <property type="match status" value="1"/>
</dbReference>